<dbReference type="STRING" id="1160509.A0A3N4HG37"/>
<dbReference type="GO" id="GO:0004605">
    <property type="term" value="F:phosphatidate cytidylyltransferase activity"/>
    <property type="evidence" value="ECO:0007669"/>
    <property type="project" value="UniProtKB-UniRule"/>
</dbReference>
<dbReference type="PIRSF" id="PIRSF018269">
    <property type="entry name" value="PC_trans_euk"/>
    <property type="match status" value="1"/>
</dbReference>
<evidence type="ECO:0000313" key="20">
    <source>
        <dbReference type="Proteomes" id="UP000275078"/>
    </source>
</evidence>
<evidence type="ECO:0000256" key="5">
    <source>
        <dbReference type="ARBA" id="ARBA00010185"/>
    </source>
</evidence>
<evidence type="ECO:0000256" key="11">
    <source>
        <dbReference type="ARBA" id="ARBA00022989"/>
    </source>
</evidence>
<evidence type="ECO:0000256" key="10">
    <source>
        <dbReference type="ARBA" id="ARBA00022695"/>
    </source>
</evidence>
<feature type="transmembrane region" description="Helical" evidence="16">
    <location>
        <begin position="217"/>
        <end position="238"/>
    </location>
</feature>
<keyword evidence="9 16" id="KW-0812">Transmembrane</keyword>
<feature type="transmembrane region" description="Helical" evidence="16">
    <location>
        <begin position="193"/>
        <end position="211"/>
    </location>
</feature>
<evidence type="ECO:0000256" key="2">
    <source>
        <dbReference type="ARBA" id="ARBA00004141"/>
    </source>
</evidence>
<dbReference type="Proteomes" id="UP000275078">
    <property type="component" value="Unassembled WGS sequence"/>
</dbReference>
<evidence type="ECO:0000313" key="19">
    <source>
        <dbReference type="EMBL" id="RPA72086.1"/>
    </source>
</evidence>
<evidence type="ECO:0000256" key="18">
    <source>
        <dbReference type="SAM" id="MobiDB-lite"/>
    </source>
</evidence>
<evidence type="ECO:0000256" key="6">
    <source>
        <dbReference type="ARBA" id="ARBA00012487"/>
    </source>
</evidence>
<reference evidence="19 20" key="1">
    <citation type="journal article" date="2018" name="Nat. Ecol. Evol.">
        <title>Pezizomycetes genomes reveal the molecular basis of ectomycorrhizal truffle lifestyle.</title>
        <authorList>
            <person name="Murat C."/>
            <person name="Payen T."/>
            <person name="Noel B."/>
            <person name="Kuo A."/>
            <person name="Morin E."/>
            <person name="Chen J."/>
            <person name="Kohler A."/>
            <person name="Krizsan K."/>
            <person name="Balestrini R."/>
            <person name="Da Silva C."/>
            <person name="Montanini B."/>
            <person name="Hainaut M."/>
            <person name="Levati E."/>
            <person name="Barry K.W."/>
            <person name="Belfiori B."/>
            <person name="Cichocki N."/>
            <person name="Clum A."/>
            <person name="Dockter R.B."/>
            <person name="Fauchery L."/>
            <person name="Guy J."/>
            <person name="Iotti M."/>
            <person name="Le Tacon F."/>
            <person name="Lindquist E.A."/>
            <person name="Lipzen A."/>
            <person name="Malagnac F."/>
            <person name="Mello A."/>
            <person name="Molinier V."/>
            <person name="Miyauchi S."/>
            <person name="Poulain J."/>
            <person name="Riccioni C."/>
            <person name="Rubini A."/>
            <person name="Sitrit Y."/>
            <person name="Splivallo R."/>
            <person name="Traeger S."/>
            <person name="Wang M."/>
            <person name="Zifcakova L."/>
            <person name="Wipf D."/>
            <person name="Zambonelli A."/>
            <person name="Paolocci F."/>
            <person name="Nowrousian M."/>
            <person name="Ottonello S."/>
            <person name="Baldrian P."/>
            <person name="Spatafora J.W."/>
            <person name="Henrissat B."/>
            <person name="Nagy L.G."/>
            <person name="Aury J.M."/>
            <person name="Wincker P."/>
            <person name="Grigoriev I.V."/>
            <person name="Bonfante P."/>
            <person name="Martin F.M."/>
        </authorList>
    </citation>
    <scope>NUCLEOTIDE SEQUENCE [LARGE SCALE GENOMIC DNA]</scope>
    <source>
        <strain evidence="19 20">RN42</strain>
    </source>
</reference>
<comment type="pathway">
    <text evidence="4">Lipid metabolism.</text>
</comment>
<keyword evidence="11 16" id="KW-1133">Transmembrane helix</keyword>
<evidence type="ECO:0000256" key="14">
    <source>
        <dbReference type="ARBA" id="ARBA00023209"/>
    </source>
</evidence>
<dbReference type="InterPro" id="IPR000374">
    <property type="entry name" value="PC_trans"/>
</dbReference>
<comment type="subcellular location">
    <subcellularLocation>
        <location evidence="2">Membrane</location>
        <topology evidence="2">Multi-pass membrane protein</topology>
    </subcellularLocation>
</comment>
<feature type="transmembrane region" description="Helical" evidence="16">
    <location>
        <begin position="65"/>
        <end position="84"/>
    </location>
</feature>
<dbReference type="PANTHER" id="PTHR13773:SF8">
    <property type="entry name" value="PHOSPHATIDATE CYTIDYLYLTRANSFERASE, PHOTORECEPTOR-SPECIFIC"/>
    <property type="match status" value="1"/>
</dbReference>
<dbReference type="InterPro" id="IPR016720">
    <property type="entry name" value="PC_Trfase_euk"/>
</dbReference>
<feature type="transmembrane region" description="Helical" evidence="16">
    <location>
        <begin position="330"/>
        <end position="352"/>
    </location>
</feature>
<evidence type="ECO:0000256" key="8">
    <source>
        <dbReference type="ARBA" id="ARBA00022679"/>
    </source>
</evidence>
<name>A0A3N4HG37_ASCIM</name>
<evidence type="ECO:0000256" key="4">
    <source>
        <dbReference type="ARBA" id="ARBA00005189"/>
    </source>
</evidence>
<dbReference type="EC" id="2.7.7.41" evidence="6 16"/>
<dbReference type="AlphaFoldDB" id="A0A3N4HG37"/>
<comment type="pathway">
    <text evidence="3 16 17">Phospholipid metabolism; CDP-diacylglycerol biosynthesis; CDP-diacylglycerol from sn-glycerol 3-phosphate: step 3/3.</text>
</comment>
<evidence type="ECO:0000256" key="15">
    <source>
        <dbReference type="ARBA" id="ARBA00023264"/>
    </source>
</evidence>
<dbReference type="GO" id="GO:0005789">
    <property type="term" value="C:endoplasmic reticulum membrane"/>
    <property type="evidence" value="ECO:0007669"/>
    <property type="project" value="TreeGrafter"/>
</dbReference>
<dbReference type="PANTHER" id="PTHR13773">
    <property type="entry name" value="PHOSPHATIDATE CYTIDYLYLTRANSFERASE"/>
    <property type="match status" value="1"/>
</dbReference>
<keyword evidence="15 16" id="KW-1208">Phospholipid metabolism</keyword>
<comment type="catalytic activity">
    <reaction evidence="1 16 17">
        <text>a 1,2-diacyl-sn-glycero-3-phosphate + CTP + H(+) = a CDP-1,2-diacyl-sn-glycerol + diphosphate</text>
        <dbReference type="Rhea" id="RHEA:16229"/>
        <dbReference type="ChEBI" id="CHEBI:15378"/>
        <dbReference type="ChEBI" id="CHEBI:33019"/>
        <dbReference type="ChEBI" id="CHEBI:37563"/>
        <dbReference type="ChEBI" id="CHEBI:58332"/>
        <dbReference type="ChEBI" id="CHEBI:58608"/>
        <dbReference type="EC" id="2.7.7.41"/>
    </reaction>
</comment>
<keyword evidence="8 16" id="KW-0808">Transferase</keyword>
<accession>A0A3N4HG37</accession>
<evidence type="ECO:0000256" key="12">
    <source>
        <dbReference type="ARBA" id="ARBA00023098"/>
    </source>
</evidence>
<feature type="transmembrane region" description="Helical" evidence="16">
    <location>
        <begin position="259"/>
        <end position="284"/>
    </location>
</feature>
<keyword evidence="12 16" id="KW-0443">Lipid metabolism</keyword>
<feature type="region of interest" description="Disordered" evidence="18">
    <location>
        <begin position="1"/>
        <end position="48"/>
    </location>
</feature>
<gene>
    <name evidence="19" type="ORF">BJ508DRAFT_79631</name>
</gene>
<protein>
    <recommendedName>
        <fullName evidence="6 16">Phosphatidate cytidylyltransferase</fullName>
        <ecNumber evidence="6 16">2.7.7.41</ecNumber>
    </recommendedName>
</protein>
<feature type="transmembrane region" description="Helical" evidence="16">
    <location>
        <begin position="164"/>
        <end position="181"/>
    </location>
</feature>
<evidence type="ECO:0000256" key="17">
    <source>
        <dbReference type="RuleBase" id="RU003938"/>
    </source>
</evidence>
<dbReference type="Pfam" id="PF01148">
    <property type="entry name" value="CTP_transf_1"/>
    <property type="match status" value="1"/>
</dbReference>
<evidence type="ECO:0000256" key="7">
    <source>
        <dbReference type="ARBA" id="ARBA00022516"/>
    </source>
</evidence>
<keyword evidence="13 16" id="KW-0472">Membrane</keyword>
<evidence type="ECO:0000256" key="1">
    <source>
        <dbReference type="ARBA" id="ARBA00001698"/>
    </source>
</evidence>
<keyword evidence="14 16" id="KW-0594">Phospholipid biosynthesis</keyword>
<keyword evidence="10 16" id="KW-0548">Nucleotidyltransferase</keyword>
<evidence type="ECO:0000256" key="3">
    <source>
        <dbReference type="ARBA" id="ARBA00005119"/>
    </source>
</evidence>
<organism evidence="19 20">
    <name type="scientific">Ascobolus immersus RN42</name>
    <dbReference type="NCBI Taxonomy" id="1160509"/>
    <lineage>
        <taxon>Eukaryota</taxon>
        <taxon>Fungi</taxon>
        <taxon>Dikarya</taxon>
        <taxon>Ascomycota</taxon>
        <taxon>Pezizomycotina</taxon>
        <taxon>Pezizomycetes</taxon>
        <taxon>Pezizales</taxon>
        <taxon>Ascobolaceae</taxon>
        <taxon>Ascobolus</taxon>
    </lineage>
</organism>
<dbReference type="UniPathway" id="UPA00557">
    <property type="reaction ID" value="UER00614"/>
</dbReference>
<keyword evidence="7 16" id="KW-0444">Lipid biosynthesis</keyword>
<evidence type="ECO:0000256" key="9">
    <source>
        <dbReference type="ARBA" id="ARBA00022692"/>
    </source>
</evidence>
<sequence>MARTKRNQKGGAQDAAQEILDRPETPKGLVKSEGQDEKNGSVVGQKIDPATGKDLTDYEKKKQTFITRTIWTFVMIATFFAAMFSGHLYVVAVVTAVQVLTFKEVITIANVPSREKKLRFTKSLNWYFLATTLFFLYGESVIYYFKHIVFVDALLLPFATHHRFISFILYMIGFVLFVASLKKGHYKFQFTQFAWTHLALYFVVVQAQFIINNIFEGMIWFFLPVSLVITNDIFAYICGITFGRTQLIKISPKKTVEGFVGAWFCTIIIGLVLTNVLMQFSYFICPVQNLGANVWTGLQCTPNPVFSYQIFNVPFWLKPALGATVEVRPIQFHIIFMATFASLIAPFGGFFASGLKRTFNIKDFGETIPGHGGITDRMDCQFIMGFFSYVYYQSFIAVHNQVTVGAVLESVVTQLSLEDQLKVVQGLHQYLAGQGILDQKVCVAFTGKLEVDRC</sequence>
<evidence type="ECO:0000256" key="16">
    <source>
        <dbReference type="PIRNR" id="PIRNR018269"/>
    </source>
</evidence>
<dbReference type="PROSITE" id="PS01315">
    <property type="entry name" value="CDS"/>
    <property type="match status" value="1"/>
</dbReference>
<dbReference type="EMBL" id="ML119880">
    <property type="protein sequence ID" value="RPA72086.1"/>
    <property type="molecule type" value="Genomic_DNA"/>
</dbReference>
<feature type="transmembrane region" description="Helical" evidence="16">
    <location>
        <begin position="90"/>
        <end position="112"/>
    </location>
</feature>
<keyword evidence="20" id="KW-1185">Reference proteome</keyword>
<proteinExistence type="inferred from homology"/>
<feature type="transmembrane region" description="Helical" evidence="16">
    <location>
        <begin position="124"/>
        <end position="144"/>
    </location>
</feature>
<comment type="similarity">
    <text evidence="5 16 17">Belongs to the CDS family.</text>
</comment>
<evidence type="ECO:0000256" key="13">
    <source>
        <dbReference type="ARBA" id="ARBA00023136"/>
    </source>
</evidence>
<dbReference type="GO" id="GO:0016024">
    <property type="term" value="P:CDP-diacylglycerol biosynthetic process"/>
    <property type="evidence" value="ECO:0007669"/>
    <property type="project" value="UniProtKB-UniRule"/>
</dbReference>
<dbReference type="OrthoDB" id="10260889at2759"/>